<proteinExistence type="predicted"/>
<dbReference type="PATRIC" id="fig|1030009.3.peg.798"/>
<reference evidence="1 2" key="1">
    <citation type="journal article" date="2011" name="J. Bacteriol.">
        <title>Genome sequence of the nonpathogenic Listeria monocytogenes serovar 4a strain M7.</title>
        <authorList>
            <person name="Chen J."/>
            <person name="Xia Y."/>
            <person name="Cheng C."/>
            <person name="Fang C."/>
            <person name="Shan Y."/>
            <person name="Jin G."/>
            <person name="Fang W."/>
        </authorList>
    </citation>
    <scope>NUCLEOTIDE SEQUENCE [LARGE SCALE GENOMIC DNA]</scope>
    <source>
        <strain evidence="1 2">M7</strain>
    </source>
</reference>
<dbReference type="Proteomes" id="UP000000486">
    <property type="component" value="Chromosome"/>
</dbReference>
<accession>A0A0E0UV30</accession>
<evidence type="ECO:0000313" key="1">
    <source>
        <dbReference type="EMBL" id="AEH91815.1"/>
    </source>
</evidence>
<organism evidence="1 2">
    <name type="scientific">Listeria monocytogenes serotype 4a (strain M7)</name>
    <dbReference type="NCBI Taxonomy" id="1030009"/>
    <lineage>
        <taxon>Bacteria</taxon>
        <taxon>Bacillati</taxon>
        <taxon>Bacillota</taxon>
        <taxon>Bacilli</taxon>
        <taxon>Bacillales</taxon>
        <taxon>Listeriaceae</taxon>
        <taxon>Listeria</taxon>
    </lineage>
</organism>
<sequence>MKQYQNLNIWIEAEVWDEYNWDMEDSNLDVIVTFSNRSKWIATFFTYKNIQSLQAKNKQTGECMNGTYFFASDMILIDNTSRERVYEVIAQLMEQEEFETAFTKYPDVDKSEDYLYPTNFFKDSY</sequence>
<dbReference type="KEGG" id="lmq:LMM7_0810"/>
<dbReference type="RefSeq" id="WP_012581730.1">
    <property type="nucleotide sequence ID" value="NC_017537.1"/>
</dbReference>
<dbReference type="HOGENOM" id="CLU_138508_0_0_9"/>
<name>A0A0E0UV30_LISMM</name>
<protein>
    <submittedName>
        <fullName evidence="1">Uncharacterized protein</fullName>
    </submittedName>
</protein>
<dbReference type="EMBL" id="CP002816">
    <property type="protein sequence ID" value="AEH91815.1"/>
    <property type="molecule type" value="Genomic_DNA"/>
</dbReference>
<gene>
    <name evidence="1" type="ordered locus">LMM7_0810</name>
</gene>
<evidence type="ECO:0000313" key="2">
    <source>
        <dbReference type="Proteomes" id="UP000000486"/>
    </source>
</evidence>
<dbReference type="AlphaFoldDB" id="A0A0E0UV30"/>